<feature type="binding site" evidence="7">
    <location>
        <position position="153"/>
    </location>
    <ligand>
        <name>Zn(2+)</name>
        <dbReference type="ChEBI" id="CHEBI:29105"/>
        <label>2</label>
    </ligand>
</feature>
<accession>A0A143YAF7</accession>
<dbReference type="PROSITE" id="PS00482">
    <property type="entry name" value="DIHYDROOROTASE_1"/>
    <property type="match status" value="1"/>
</dbReference>
<feature type="binding site" evidence="7">
    <location>
        <position position="153"/>
    </location>
    <ligand>
        <name>Zn(2+)</name>
        <dbReference type="ChEBI" id="CHEBI:29105"/>
        <label>1</label>
    </ligand>
</feature>
<feature type="domain" description="Amidohydrolase 3" evidence="8">
    <location>
        <begin position="344"/>
        <end position="423"/>
    </location>
</feature>
<evidence type="ECO:0000313" key="11">
    <source>
        <dbReference type="Proteomes" id="UP000242754"/>
    </source>
</evidence>
<name>A0A143YAF7_9LACT</name>
<keyword evidence="3 7" id="KW-0479">Metal-binding</keyword>
<reference evidence="10 11" key="1">
    <citation type="submission" date="2016-02" db="EMBL/GenBank/DDBJ databases">
        <authorList>
            <person name="Wen L."/>
            <person name="He K."/>
            <person name="Yang H."/>
        </authorList>
    </citation>
    <scope>NUCLEOTIDE SEQUENCE [LARGE SCALE GENOMIC DNA]</scope>
    <source>
        <strain evidence="10">Trichococcus palustris</strain>
    </source>
</reference>
<dbReference type="GO" id="GO:0006145">
    <property type="term" value="P:purine nucleobase catabolic process"/>
    <property type="evidence" value="ECO:0007669"/>
    <property type="project" value="TreeGrafter"/>
</dbReference>
<evidence type="ECO:0000259" key="8">
    <source>
        <dbReference type="Pfam" id="PF07969"/>
    </source>
</evidence>
<dbReference type="EMBL" id="FJNE01000002">
    <property type="protein sequence ID" value="CZQ85918.1"/>
    <property type="molecule type" value="Genomic_DNA"/>
</dbReference>
<dbReference type="GO" id="GO:0004151">
    <property type="term" value="F:dihydroorotase activity"/>
    <property type="evidence" value="ECO:0007669"/>
    <property type="project" value="UniProtKB-UniRule"/>
</dbReference>
<dbReference type="InterPro" id="IPR050138">
    <property type="entry name" value="DHOase/Allantoinase_Hydrolase"/>
</dbReference>
<evidence type="ECO:0000259" key="9">
    <source>
        <dbReference type="Pfam" id="PF12890"/>
    </source>
</evidence>
<gene>
    <name evidence="7" type="primary">pyrC</name>
    <name evidence="10" type="ORF">Tpal_701</name>
</gene>
<dbReference type="OrthoDB" id="9765462at2"/>
<feature type="binding site" evidence="7">
    <location>
        <position position="61"/>
    </location>
    <ligand>
        <name>Zn(2+)</name>
        <dbReference type="ChEBI" id="CHEBI:29105"/>
        <label>1</label>
    </ligand>
</feature>
<dbReference type="NCBIfam" id="TIGR00857">
    <property type="entry name" value="pyrC_multi"/>
    <property type="match status" value="1"/>
</dbReference>
<organism evidence="10 11">
    <name type="scientific">Trichococcus palustris</name>
    <dbReference type="NCBI Taxonomy" id="140314"/>
    <lineage>
        <taxon>Bacteria</taxon>
        <taxon>Bacillati</taxon>
        <taxon>Bacillota</taxon>
        <taxon>Bacilli</taxon>
        <taxon>Lactobacillales</taxon>
        <taxon>Carnobacteriaceae</taxon>
        <taxon>Trichococcus</taxon>
    </lineage>
</organism>
<dbReference type="Proteomes" id="UP000242754">
    <property type="component" value="Unassembled WGS sequence"/>
</dbReference>
<feature type="active site" evidence="7">
    <location>
        <position position="306"/>
    </location>
</feature>
<dbReference type="AlphaFoldDB" id="A0A143YAF7"/>
<evidence type="ECO:0000256" key="2">
    <source>
        <dbReference type="ARBA" id="ARBA00010286"/>
    </source>
</evidence>
<comment type="pathway">
    <text evidence="7">Pyrimidine metabolism; UMP biosynthesis via de novo pathway; (S)-dihydroorotate from bicarbonate: step 3/3.</text>
</comment>
<dbReference type="SUPFAM" id="SSF51338">
    <property type="entry name" value="Composite domain of metallo-dependent hydrolases"/>
    <property type="match status" value="1"/>
</dbReference>
<comment type="similarity">
    <text evidence="2 7">Belongs to the metallo-dependent hydrolases superfamily. DHOase family. Class I DHOase subfamily.</text>
</comment>
<feature type="binding site" evidence="7">
    <location>
        <begin position="324"/>
        <end position="325"/>
    </location>
    <ligand>
        <name>substrate</name>
    </ligand>
</feature>
<evidence type="ECO:0000256" key="4">
    <source>
        <dbReference type="ARBA" id="ARBA00022801"/>
    </source>
</evidence>
<dbReference type="GO" id="GO:0044205">
    <property type="term" value="P:'de novo' UMP biosynthetic process"/>
    <property type="evidence" value="ECO:0007669"/>
    <property type="project" value="UniProtKB-UniRule"/>
</dbReference>
<dbReference type="InterPro" id="IPR002195">
    <property type="entry name" value="Dihydroorotase_CS"/>
</dbReference>
<dbReference type="GO" id="GO:0004038">
    <property type="term" value="F:allantoinase activity"/>
    <property type="evidence" value="ECO:0007669"/>
    <property type="project" value="TreeGrafter"/>
</dbReference>
<proteinExistence type="inferred from homology"/>
<dbReference type="InterPro" id="IPR004722">
    <property type="entry name" value="DHOase"/>
</dbReference>
<dbReference type="UniPathway" id="UPA00070">
    <property type="reaction ID" value="UER00117"/>
</dbReference>
<dbReference type="PANTHER" id="PTHR43668:SF2">
    <property type="entry name" value="ALLANTOINASE"/>
    <property type="match status" value="1"/>
</dbReference>
<comment type="function">
    <text evidence="1 7">Catalyzes the reversible cyclization of carbamoyl aspartate to dihydroorotate.</text>
</comment>
<dbReference type="InterPro" id="IPR013108">
    <property type="entry name" value="Amidohydro_3"/>
</dbReference>
<dbReference type="Pfam" id="PF12890">
    <property type="entry name" value="DHOase"/>
    <property type="match status" value="1"/>
</dbReference>
<evidence type="ECO:0000256" key="1">
    <source>
        <dbReference type="ARBA" id="ARBA00002368"/>
    </source>
</evidence>
<evidence type="ECO:0000256" key="3">
    <source>
        <dbReference type="ARBA" id="ARBA00022723"/>
    </source>
</evidence>
<evidence type="ECO:0000256" key="5">
    <source>
        <dbReference type="ARBA" id="ARBA00022833"/>
    </source>
</evidence>
<dbReference type="PROSITE" id="PS00483">
    <property type="entry name" value="DIHYDROOROTASE_2"/>
    <property type="match status" value="1"/>
</dbReference>
<dbReference type="PANTHER" id="PTHR43668">
    <property type="entry name" value="ALLANTOINASE"/>
    <property type="match status" value="1"/>
</dbReference>
<dbReference type="Gene3D" id="2.30.40.10">
    <property type="entry name" value="Urease, subunit C, domain 1"/>
    <property type="match status" value="1"/>
</dbReference>
<dbReference type="RefSeq" id="WP_087031489.1">
    <property type="nucleotide sequence ID" value="NZ_FJNE01000002.1"/>
</dbReference>
<feature type="domain" description="Dihydroorotase catalytic" evidence="9">
    <location>
        <begin position="51"/>
        <end position="239"/>
    </location>
</feature>
<feature type="binding site" evidence="7">
    <location>
        <position position="306"/>
    </location>
    <ligand>
        <name>Zn(2+)</name>
        <dbReference type="ChEBI" id="CHEBI:29105"/>
        <label>1</label>
    </ligand>
</feature>
<dbReference type="InterPro" id="IPR011059">
    <property type="entry name" value="Metal-dep_hydrolase_composite"/>
</dbReference>
<feature type="binding site" evidence="7">
    <location>
        <begin position="63"/>
        <end position="65"/>
    </location>
    <ligand>
        <name>substrate</name>
    </ligand>
</feature>
<feature type="binding site" evidence="7">
    <location>
        <position position="63"/>
    </location>
    <ligand>
        <name>Zn(2+)</name>
        <dbReference type="ChEBI" id="CHEBI:29105"/>
        <label>1</label>
    </ligand>
</feature>
<dbReference type="HAMAP" id="MF_00220_B">
    <property type="entry name" value="PyrC_classI_B"/>
    <property type="match status" value="1"/>
</dbReference>
<comment type="catalytic activity">
    <reaction evidence="7">
        <text>(S)-dihydroorotate + H2O = N-carbamoyl-L-aspartate + H(+)</text>
        <dbReference type="Rhea" id="RHEA:24296"/>
        <dbReference type="ChEBI" id="CHEBI:15377"/>
        <dbReference type="ChEBI" id="CHEBI:15378"/>
        <dbReference type="ChEBI" id="CHEBI:30864"/>
        <dbReference type="ChEBI" id="CHEBI:32814"/>
        <dbReference type="EC" id="3.5.2.3"/>
    </reaction>
</comment>
<dbReference type="CDD" id="cd01317">
    <property type="entry name" value="DHOase_IIa"/>
    <property type="match status" value="1"/>
</dbReference>
<evidence type="ECO:0000256" key="7">
    <source>
        <dbReference type="HAMAP-Rule" id="MF_00220"/>
    </source>
</evidence>
<keyword evidence="6 7" id="KW-0665">Pyrimidine biosynthesis</keyword>
<feature type="binding site" evidence="7">
    <location>
        <position position="310"/>
    </location>
    <ligand>
        <name>substrate</name>
    </ligand>
</feature>
<dbReference type="Pfam" id="PF07969">
    <property type="entry name" value="Amidohydro_3"/>
    <property type="match status" value="1"/>
</dbReference>
<protein>
    <recommendedName>
        <fullName evidence="7">Dihydroorotase</fullName>
        <shortName evidence="7">DHOase</shortName>
        <ecNumber evidence="7">3.5.2.3</ecNumber>
    </recommendedName>
</protein>
<keyword evidence="5 7" id="KW-0862">Zinc</keyword>
<dbReference type="InterPro" id="IPR032466">
    <property type="entry name" value="Metal_Hydrolase"/>
</dbReference>
<dbReference type="InterPro" id="IPR024403">
    <property type="entry name" value="DHOase_cat"/>
</dbReference>
<dbReference type="Gene3D" id="3.20.20.140">
    <property type="entry name" value="Metal-dependent hydrolases"/>
    <property type="match status" value="1"/>
</dbReference>
<dbReference type="STRING" id="140314.SAMN04488076_101185"/>
<feature type="binding site" evidence="7">
    <location>
        <position position="95"/>
    </location>
    <ligand>
        <name>substrate</name>
    </ligand>
</feature>
<keyword evidence="4 7" id="KW-0378">Hydrolase</keyword>
<dbReference type="GO" id="GO:0005737">
    <property type="term" value="C:cytoplasm"/>
    <property type="evidence" value="ECO:0007669"/>
    <property type="project" value="TreeGrafter"/>
</dbReference>
<evidence type="ECO:0000256" key="6">
    <source>
        <dbReference type="ARBA" id="ARBA00022975"/>
    </source>
</evidence>
<dbReference type="EC" id="3.5.2.3" evidence="7"/>
<keyword evidence="11" id="KW-1185">Reference proteome</keyword>
<feature type="binding site" evidence="7">
    <location>
        <position position="279"/>
    </location>
    <ligand>
        <name>substrate</name>
    </ligand>
</feature>
<dbReference type="GO" id="GO:0008270">
    <property type="term" value="F:zinc ion binding"/>
    <property type="evidence" value="ECO:0007669"/>
    <property type="project" value="UniProtKB-UniRule"/>
</dbReference>
<comment type="cofactor">
    <cofactor evidence="7">
        <name>Zn(2+)</name>
        <dbReference type="ChEBI" id="CHEBI:29105"/>
    </cofactor>
    <text evidence="7">Binds 2 Zn(2+) ions per subunit.</text>
</comment>
<feature type="binding site" evidence="7">
    <location>
        <position position="180"/>
    </location>
    <ligand>
        <name>Zn(2+)</name>
        <dbReference type="ChEBI" id="CHEBI:29105"/>
        <label>2</label>
    </ligand>
</feature>
<dbReference type="SUPFAM" id="SSF51556">
    <property type="entry name" value="Metallo-dependent hydrolases"/>
    <property type="match status" value="1"/>
</dbReference>
<evidence type="ECO:0000313" key="10">
    <source>
        <dbReference type="EMBL" id="CZQ85918.1"/>
    </source>
</evidence>
<sequence length="425" mass="45468">MSVWIKNAKMLSQKEELIPVEVFVKGNKIAAIGNNLNIAGDDVTVIDAKGGLITPGLVDVHVHLREPGFEYKETIETGSKAAARGGFTTVCAMPNLNPVPDTVEKFQAIQQLIKDTAVVHVLQYAPITEGLRSDVLSDQPGLLAAGAFAFTNDGVGVQTAGTMYLAMQEAAKNNATLVAHTEDDSLLFGGVMHEGTRSKELNLPGILSVTESSQIARDILLAEATGCHYHVCHVSTKESVRVIRDAKRAGIHVTAEVAPHHLILIDGSIPSDTAVYKMNPPLRGAADRAALIEGLLDGTIDCIATDHAPHSAEEKNGGMVGAPFGIVGSETAFQLLYTNFVQGGVFTLKQLVDWLTIKPASVFGMDCGTLDIGAPADIAIFDLDDEYEIRSEDFQSKSTNTPFIGWKVKGETLYTLVDGKIVYSK</sequence>
<dbReference type="NCBIfam" id="NF006837">
    <property type="entry name" value="PRK09357.1-2"/>
    <property type="match status" value="1"/>
</dbReference>
<feature type="binding site" evidence="7">
    <location>
        <position position="233"/>
    </location>
    <ligand>
        <name>Zn(2+)</name>
        <dbReference type="ChEBI" id="CHEBI:29105"/>
        <label>2</label>
    </ligand>
</feature>